<dbReference type="InterPro" id="IPR009075">
    <property type="entry name" value="AcylCo_DH/oxidase_C"/>
</dbReference>
<dbReference type="OrthoDB" id="9775090at2"/>
<dbReference type="InParanoid" id="A0A1Y5TLY2"/>
<evidence type="ECO:0000256" key="1">
    <source>
        <dbReference type="ARBA" id="ARBA00001974"/>
    </source>
</evidence>
<evidence type="ECO:0000256" key="5">
    <source>
        <dbReference type="ARBA" id="ARBA00023002"/>
    </source>
</evidence>
<keyword evidence="11" id="KW-1185">Reference proteome</keyword>
<dbReference type="GO" id="GO:0005886">
    <property type="term" value="C:plasma membrane"/>
    <property type="evidence" value="ECO:0007669"/>
    <property type="project" value="TreeGrafter"/>
</dbReference>
<dbReference type="InterPro" id="IPR036250">
    <property type="entry name" value="AcylCo_DH-like_C"/>
</dbReference>
<evidence type="ECO:0000256" key="4">
    <source>
        <dbReference type="ARBA" id="ARBA00022827"/>
    </source>
</evidence>
<evidence type="ECO:0000313" key="11">
    <source>
        <dbReference type="Proteomes" id="UP000193200"/>
    </source>
</evidence>
<dbReference type="InterPro" id="IPR013786">
    <property type="entry name" value="AcylCoA_DH/ox_N"/>
</dbReference>
<dbReference type="GO" id="GO:0016627">
    <property type="term" value="F:oxidoreductase activity, acting on the CH-CH group of donors"/>
    <property type="evidence" value="ECO:0007669"/>
    <property type="project" value="InterPro"/>
</dbReference>
<evidence type="ECO:0000256" key="6">
    <source>
        <dbReference type="RuleBase" id="RU362125"/>
    </source>
</evidence>
<feature type="domain" description="Acyl-CoA dehydrogenase/oxidase C-terminal" evidence="7">
    <location>
        <begin position="232"/>
        <end position="388"/>
    </location>
</feature>
<dbReference type="FunFam" id="2.40.110.10:FF:000011">
    <property type="entry name" value="Acyl-CoA dehydrogenase FadE34"/>
    <property type="match status" value="1"/>
</dbReference>
<protein>
    <submittedName>
        <fullName evidence="10">Glutaryl-CoA dehydrogenase</fullName>
        <ecNumber evidence="10">1.3.99.32</ecNumber>
    </submittedName>
</protein>
<keyword evidence="4 6" id="KW-0274">FAD</keyword>
<dbReference type="Gene3D" id="1.20.140.10">
    <property type="entry name" value="Butyryl-CoA Dehydrogenase, subunit A, domain 3"/>
    <property type="match status" value="1"/>
</dbReference>
<dbReference type="InterPro" id="IPR006091">
    <property type="entry name" value="Acyl-CoA_Oxase/DH_mid-dom"/>
</dbReference>
<evidence type="ECO:0000256" key="2">
    <source>
        <dbReference type="ARBA" id="ARBA00009347"/>
    </source>
</evidence>
<dbReference type="GO" id="GO:0050660">
    <property type="term" value="F:flavin adenine dinucleotide binding"/>
    <property type="evidence" value="ECO:0007669"/>
    <property type="project" value="InterPro"/>
</dbReference>
<sequence length="404" mass="44980">MDLSYSRKHRELQSEVRAFVREKGHLSPKFGGGRKRPNRQELDWQGLLLERGYIARSVPRKYGGFGAEPDILETAIVADELSKAGVSPGLLNQGVLIVAPTMLELGTEAQRERWVAPTLRGETIWCIGNSEPEAGSDMANARTRAVVEGDTFVINGQKIWTSSAHYADMMLLLCRTEPDAPKHKGLSYLLVPMDADGIEVRPLVTMTERAEFNETFLSDVRVPTDQIVMGRGDGWKVAIASLKHERVMLGDPNKQLQRFHAIRKLMQGVTIDDRPAIEMPEFRDRLVRLQAEVMAAKFHHMRLLTLHDRGEDAGVAGLVQKLYGTVLNHKLSALAVDVLGEGGLAYDPHEISEDDPATTWQIDYMYDIGLIIGGGTSQIQKNIISERGLGMPREPKVQLSEKRA</sequence>
<dbReference type="AlphaFoldDB" id="A0A1Y5TLY2"/>
<dbReference type="EMBL" id="FWFR01000002">
    <property type="protein sequence ID" value="SLN67068.1"/>
    <property type="molecule type" value="Genomic_DNA"/>
</dbReference>
<keyword evidence="5 6" id="KW-0560">Oxidoreductase</keyword>
<keyword evidence="3 6" id="KW-0285">Flavoprotein</keyword>
<dbReference type="RefSeq" id="WP_085884412.1">
    <property type="nucleotide sequence ID" value="NZ_FWFR01000002.1"/>
</dbReference>
<dbReference type="Pfam" id="PF02771">
    <property type="entry name" value="Acyl-CoA_dh_N"/>
    <property type="match status" value="1"/>
</dbReference>
<dbReference type="InterPro" id="IPR052161">
    <property type="entry name" value="Mycobact_Acyl-CoA_DH"/>
</dbReference>
<reference evidence="10 11" key="1">
    <citation type="submission" date="2017-03" db="EMBL/GenBank/DDBJ databases">
        <authorList>
            <person name="Afonso C.L."/>
            <person name="Miller P.J."/>
            <person name="Scott M.A."/>
            <person name="Spackman E."/>
            <person name="Goraichik I."/>
            <person name="Dimitrov K.M."/>
            <person name="Suarez D.L."/>
            <person name="Swayne D.E."/>
        </authorList>
    </citation>
    <scope>NUCLEOTIDE SEQUENCE [LARGE SCALE GENOMIC DNA]</scope>
    <source>
        <strain evidence="10 11">CECT 7691</strain>
    </source>
</reference>
<organism evidence="10 11">
    <name type="scientific">Oceanibacterium hippocampi</name>
    <dbReference type="NCBI Taxonomy" id="745714"/>
    <lineage>
        <taxon>Bacteria</taxon>
        <taxon>Pseudomonadati</taxon>
        <taxon>Pseudomonadota</taxon>
        <taxon>Alphaproteobacteria</taxon>
        <taxon>Sneathiellales</taxon>
        <taxon>Sneathiellaceae</taxon>
        <taxon>Oceanibacterium</taxon>
    </lineage>
</organism>
<dbReference type="EC" id="1.3.99.32" evidence="10"/>
<evidence type="ECO:0000256" key="3">
    <source>
        <dbReference type="ARBA" id="ARBA00022630"/>
    </source>
</evidence>
<feature type="domain" description="Acyl-CoA dehydrogenase/oxidase N-terminal" evidence="9">
    <location>
        <begin position="7"/>
        <end position="122"/>
    </location>
</feature>
<dbReference type="Pfam" id="PF02770">
    <property type="entry name" value="Acyl-CoA_dh_M"/>
    <property type="match status" value="1"/>
</dbReference>
<dbReference type="SUPFAM" id="SSF47203">
    <property type="entry name" value="Acyl-CoA dehydrogenase C-terminal domain-like"/>
    <property type="match status" value="1"/>
</dbReference>
<dbReference type="Pfam" id="PF00441">
    <property type="entry name" value="Acyl-CoA_dh_1"/>
    <property type="match status" value="1"/>
</dbReference>
<dbReference type="Gene3D" id="1.10.540.10">
    <property type="entry name" value="Acyl-CoA dehydrogenase/oxidase, N-terminal domain"/>
    <property type="match status" value="1"/>
</dbReference>
<evidence type="ECO:0000259" key="8">
    <source>
        <dbReference type="Pfam" id="PF02770"/>
    </source>
</evidence>
<accession>A0A1Y5TLY2</accession>
<evidence type="ECO:0000259" key="9">
    <source>
        <dbReference type="Pfam" id="PF02771"/>
    </source>
</evidence>
<dbReference type="InterPro" id="IPR037069">
    <property type="entry name" value="AcylCoA_DH/ox_N_sf"/>
</dbReference>
<dbReference type="InterPro" id="IPR046373">
    <property type="entry name" value="Acyl-CoA_Oxase/DH_mid-dom_sf"/>
</dbReference>
<dbReference type="PANTHER" id="PTHR43292:SF3">
    <property type="entry name" value="ACYL-COA DEHYDROGENASE FADE29"/>
    <property type="match status" value="1"/>
</dbReference>
<dbReference type="PANTHER" id="PTHR43292">
    <property type="entry name" value="ACYL-COA DEHYDROGENASE"/>
    <property type="match status" value="1"/>
</dbReference>
<dbReference type="Proteomes" id="UP000193200">
    <property type="component" value="Unassembled WGS sequence"/>
</dbReference>
<feature type="domain" description="Acyl-CoA oxidase/dehydrogenase middle" evidence="8">
    <location>
        <begin position="126"/>
        <end position="219"/>
    </location>
</feature>
<dbReference type="SUPFAM" id="SSF56645">
    <property type="entry name" value="Acyl-CoA dehydrogenase NM domain-like"/>
    <property type="match status" value="1"/>
</dbReference>
<dbReference type="Gene3D" id="2.40.110.10">
    <property type="entry name" value="Butyryl-CoA Dehydrogenase, subunit A, domain 2"/>
    <property type="match status" value="1"/>
</dbReference>
<gene>
    <name evidence="10" type="primary">Acd_3</name>
    <name evidence="10" type="ORF">OCH7691_03108</name>
</gene>
<comment type="cofactor">
    <cofactor evidence="1 6">
        <name>FAD</name>
        <dbReference type="ChEBI" id="CHEBI:57692"/>
    </cofactor>
</comment>
<evidence type="ECO:0000259" key="7">
    <source>
        <dbReference type="Pfam" id="PF00441"/>
    </source>
</evidence>
<evidence type="ECO:0000313" key="10">
    <source>
        <dbReference type="EMBL" id="SLN67068.1"/>
    </source>
</evidence>
<dbReference type="InterPro" id="IPR009100">
    <property type="entry name" value="AcylCoA_DH/oxidase_NM_dom_sf"/>
</dbReference>
<name>A0A1Y5TLY2_9PROT</name>
<proteinExistence type="inferred from homology"/>
<comment type="similarity">
    <text evidence="2 6">Belongs to the acyl-CoA dehydrogenase family.</text>
</comment>